<evidence type="ECO:0000256" key="2">
    <source>
        <dbReference type="SAM" id="SignalP"/>
    </source>
</evidence>
<evidence type="ECO:0000313" key="4">
    <source>
        <dbReference type="Proteomes" id="UP001556118"/>
    </source>
</evidence>
<dbReference type="Proteomes" id="UP001556118">
    <property type="component" value="Unassembled WGS sequence"/>
</dbReference>
<sequence length="145" mass="14710">MITASAAALCFPALALAQNAPVTGTAAGTPATGDVSASTTGAAQGTDDSVGVSGTADAQAADGGTARTTGSARFNQNMAMQRSTATANDDDERARSSSRSKASRNGADMSHSMSIYKERGEKPMVSREHEVTTPKEKALAADQQN</sequence>
<evidence type="ECO:0000256" key="1">
    <source>
        <dbReference type="SAM" id="MobiDB-lite"/>
    </source>
</evidence>
<evidence type="ECO:0000313" key="3">
    <source>
        <dbReference type="EMBL" id="MEW9856718.1"/>
    </source>
</evidence>
<protein>
    <submittedName>
        <fullName evidence="3">Uncharacterized protein</fullName>
    </submittedName>
</protein>
<comment type="caution">
    <text evidence="3">The sequence shown here is derived from an EMBL/GenBank/DDBJ whole genome shotgun (WGS) entry which is preliminary data.</text>
</comment>
<feature type="compositionally biased region" description="Polar residues" evidence="1">
    <location>
        <begin position="35"/>
        <end position="47"/>
    </location>
</feature>
<gene>
    <name evidence="3" type="ORF">ABUH87_16410</name>
</gene>
<feature type="compositionally biased region" description="Low complexity" evidence="1">
    <location>
        <begin position="53"/>
        <end position="73"/>
    </location>
</feature>
<feature type="chain" id="PRO_5046436512" evidence="2">
    <location>
        <begin position="18"/>
        <end position="145"/>
    </location>
</feature>
<proteinExistence type="predicted"/>
<name>A0ABV3RF46_9SPHN</name>
<keyword evidence="4" id="KW-1185">Reference proteome</keyword>
<feature type="compositionally biased region" description="Polar residues" evidence="1">
    <location>
        <begin position="74"/>
        <end position="87"/>
    </location>
</feature>
<feature type="region of interest" description="Disordered" evidence="1">
    <location>
        <begin position="27"/>
        <end position="145"/>
    </location>
</feature>
<accession>A0ABV3RF46</accession>
<keyword evidence="2" id="KW-0732">Signal</keyword>
<organism evidence="3 4">
    <name type="scientific">Novosphingobium rhizovicinum</name>
    <dbReference type="NCBI Taxonomy" id="3228928"/>
    <lineage>
        <taxon>Bacteria</taxon>
        <taxon>Pseudomonadati</taxon>
        <taxon>Pseudomonadota</taxon>
        <taxon>Alphaproteobacteria</taxon>
        <taxon>Sphingomonadales</taxon>
        <taxon>Sphingomonadaceae</taxon>
        <taxon>Novosphingobium</taxon>
    </lineage>
</organism>
<feature type="compositionally biased region" description="Basic and acidic residues" evidence="1">
    <location>
        <begin position="116"/>
        <end position="139"/>
    </location>
</feature>
<dbReference type="EMBL" id="JBFNXR010000053">
    <property type="protein sequence ID" value="MEW9856718.1"/>
    <property type="molecule type" value="Genomic_DNA"/>
</dbReference>
<feature type="signal peptide" evidence="2">
    <location>
        <begin position="1"/>
        <end position="17"/>
    </location>
</feature>
<dbReference type="RefSeq" id="WP_367775198.1">
    <property type="nucleotide sequence ID" value="NZ_JBFNXR010000053.1"/>
</dbReference>
<reference evidence="3 4" key="1">
    <citation type="submission" date="2024-06" db="EMBL/GenBank/DDBJ databases">
        <title>Novosphingobium rhizovicinus M1R2S20.</title>
        <authorList>
            <person name="Sun J.-Q."/>
        </authorList>
    </citation>
    <scope>NUCLEOTIDE SEQUENCE [LARGE SCALE GENOMIC DNA]</scope>
    <source>
        <strain evidence="3 4">M1R2S20</strain>
    </source>
</reference>